<feature type="domain" description="UBA" evidence="2">
    <location>
        <begin position="251"/>
        <end position="291"/>
    </location>
</feature>
<dbReference type="FunFam" id="1.25.40.10:FF:000354">
    <property type="entry name" value="UBA domain-containing protein 7"/>
    <property type="match status" value="1"/>
</dbReference>
<feature type="compositionally biased region" description="Polar residues" evidence="1">
    <location>
        <begin position="43"/>
        <end position="68"/>
    </location>
</feature>
<evidence type="ECO:0000313" key="3">
    <source>
        <dbReference type="EMBL" id="KAF2483760.1"/>
    </source>
</evidence>
<organism evidence="3 4">
    <name type="scientific">Neohortaea acidophila</name>
    <dbReference type="NCBI Taxonomy" id="245834"/>
    <lineage>
        <taxon>Eukaryota</taxon>
        <taxon>Fungi</taxon>
        <taxon>Dikarya</taxon>
        <taxon>Ascomycota</taxon>
        <taxon>Pezizomycotina</taxon>
        <taxon>Dothideomycetes</taxon>
        <taxon>Dothideomycetidae</taxon>
        <taxon>Mycosphaerellales</taxon>
        <taxon>Teratosphaeriaceae</taxon>
        <taxon>Neohortaea</taxon>
    </lineage>
</organism>
<dbReference type="FunFam" id="1.10.287.110:FF:000002">
    <property type="entry name" value="putative tyrosine-protein phosphatase auxilin isoform X2"/>
    <property type="match status" value="1"/>
</dbReference>
<dbReference type="RefSeq" id="XP_033590330.1">
    <property type="nucleotide sequence ID" value="XM_033733680.1"/>
</dbReference>
<feature type="compositionally biased region" description="Pro residues" evidence="1">
    <location>
        <begin position="535"/>
        <end position="546"/>
    </location>
</feature>
<feature type="compositionally biased region" description="Basic and acidic residues" evidence="1">
    <location>
        <begin position="488"/>
        <end position="501"/>
    </location>
</feature>
<evidence type="ECO:0000313" key="4">
    <source>
        <dbReference type="Proteomes" id="UP000799767"/>
    </source>
</evidence>
<dbReference type="AlphaFoldDB" id="A0A6A6PUJ4"/>
<dbReference type="InterPro" id="IPR015940">
    <property type="entry name" value="UBA"/>
</dbReference>
<proteinExistence type="predicted"/>
<evidence type="ECO:0000256" key="1">
    <source>
        <dbReference type="SAM" id="MobiDB-lite"/>
    </source>
</evidence>
<dbReference type="Gene3D" id="1.25.40.10">
    <property type="entry name" value="Tetratricopeptide repeat domain"/>
    <property type="match status" value="1"/>
</dbReference>
<dbReference type="InterPro" id="IPR009060">
    <property type="entry name" value="UBA-like_sf"/>
</dbReference>
<dbReference type="InterPro" id="IPR036869">
    <property type="entry name" value="J_dom_sf"/>
</dbReference>
<dbReference type="SMART" id="SM00165">
    <property type="entry name" value="UBA"/>
    <property type="match status" value="1"/>
</dbReference>
<feature type="compositionally biased region" description="Basic and acidic residues" evidence="1">
    <location>
        <begin position="87"/>
        <end position="101"/>
    </location>
</feature>
<dbReference type="GO" id="GO:0005737">
    <property type="term" value="C:cytoplasm"/>
    <property type="evidence" value="ECO:0007669"/>
    <property type="project" value="TreeGrafter"/>
</dbReference>
<feature type="region of interest" description="Disordered" evidence="1">
    <location>
        <begin position="728"/>
        <end position="769"/>
    </location>
</feature>
<feature type="compositionally biased region" description="Basic and acidic residues" evidence="1">
    <location>
        <begin position="246"/>
        <end position="255"/>
    </location>
</feature>
<feature type="compositionally biased region" description="Polar residues" evidence="1">
    <location>
        <begin position="156"/>
        <end position="171"/>
    </location>
</feature>
<evidence type="ECO:0000259" key="2">
    <source>
        <dbReference type="PROSITE" id="PS50030"/>
    </source>
</evidence>
<feature type="compositionally biased region" description="Polar residues" evidence="1">
    <location>
        <begin position="751"/>
        <end position="769"/>
    </location>
</feature>
<feature type="region of interest" description="Disordered" evidence="1">
    <location>
        <begin position="285"/>
        <end position="358"/>
    </location>
</feature>
<dbReference type="GO" id="GO:0072583">
    <property type="term" value="P:clathrin-dependent endocytosis"/>
    <property type="evidence" value="ECO:0007669"/>
    <property type="project" value="TreeGrafter"/>
</dbReference>
<dbReference type="Pfam" id="PF22562">
    <property type="entry name" value="UBA_7"/>
    <property type="match status" value="1"/>
</dbReference>
<keyword evidence="4" id="KW-1185">Reference proteome</keyword>
<feature type="region of interest" description="Disordered" evidence="1">
    <location>
        <begin position="371"/>
        <end position="576"/>
    </location>
</feature>
<protein>
    <recommendedName>
        <fullName evidence="2">UBA domain-containing protein</fullName>
    </recommendedName>
</protein>
<feature type="region of interest" description="Disordered" evidence="1">
    <location>
        <begin position="144"/>
        <end position="255"/>
    </location>
</feature>
<dbReference type="PROSITE" id="PS50030">
    <property type="entry name" value="UBA"/>
    <property type="match status" value="1"/>
</dbReference>
<feature type="region of interest" description="Disordered" evidence="1">
    <location>
        <begin position="1"/>
        <end position="132"/>
    </location>
</feature>
<gene>
    <name evidence="3" type="ORF">BDY17DRAFT_298048</name>
</gene>
<reference evidence="3" key="1">
    <citation type="journal article" date="2020" name="Stud. Mycol.">
        <title>101 Dothideomycetes genomes: a test case for predicting lifestyles and emergence of pathogens.</title>
        <authorList>
            <person name="Haridas S."/>
            <person name="Albert R."/>
            <person name="Binder M."/>
            <person name="Bloem J."/>
            <person name="Labutti K."/>
            <person name="Salamov A."/>
            <person name="Andreopoulos B."/>
            <person name="Baker S."/>
            <person name="Barry K."/>
            <person name="Bills G."/>
            <person name="Bluhm B."/>
            <person name="Cannon C."/>
            <person name="Castanera R."/>
            <person name="Culley D."/>
            <person name="Daum C."/>
            <person name="Ezra D."/>
            <person name="Gonzalez J."/>
            <person name="Henrissat B."/>
            <person name="Kuo A."/>
            <person name="Liang C."/>
            <person name="Lipzen A."/>
            <person name="Lutzoni F."/>
            <person name="Magnuson J."/>
            <person name="Mondo S."/>
            <person name="Nolan M."/>
            <person name="Ohm R."/>
            <person name="Pangilinan J."/>
            <person name="Park H.-J."/>
            <person name="Ramirez L."/>
            <person name="Alfaro M."/>
            <person name="Sun H."/>
            <person name="Tritt A."/>
            <person name="Yoshinaga Y."/>
            <person name="Zwiers L.-H."/>
            <person name="Turgeon B."/>
            <person name="Goodwin S."/>
            <person name="Spatafora J."/>
            <person name="Crous P."/>
            <person name="Grigoriev I."/>
        </authorList>
    </citation>
    <scope>NUCLEOTIDE SEQUENCE</scope>
    <source>
        <strain evidence="3">CBS 113389</strain>
    </source>
</reference>
<dbReference type="SUPFAM" id="SSF46934">
    <property type="entry name" value="UBA-like"/>
    <property type="match status" value="1"/>
</dbReference>
<feature type="compositionally biased region" description="Basic and acidic residues" evidence="1">
    <location>
        <begin position="292"/>
        <end position="305"/>
    </location>
</feature>
<dbReference type="EMBL" id="MU001635">
    <property type="protein sequence ID" value="KAF2483760.1"/>
    <property type="molecule type" value="Genomic_DNA"/>
</dbReference>
<dbReference type="GO" id="GO:0030276">
    <property type="term" value="F:clathrin binding"/>
    <property type="evidence" value="ECO:0007669"/>
    <property type="project" value="TreeGrafter"/>
</dbReference>
<dbReference type="InterPro" id="IPR011990">
    <property type="entry name" value="TPR-like_helical_dom_sf"/>
</dbReference>
<dbReference type="SUPFAM" id="SSF48452">
    <property type="entry name" value="TPR-like"/>
    <property type="match status" value="1"/>
</dbReference>
<feature type="compositionally biased region" description="Low complexity" evidence="1">
    <location>
        <begin position="31"/>
        <end position="42"/>
    </location>
</feature>
<dbReference type="Gene3D" id="1.10.8.10">
    <property type="entry name" value="DNA helicase RuvA subunit, C-terminal domain"/>
    <property type="match status" value="1"/>
</dbReference>
<dbReference type="CDD" id="cd14291">
    <property type="entry name" value="UBA1_NUB1_like"/>
    <property type="match status" value="1"/>
</dbReference>
<feature type="compositionally biased region" description="Low complexity" evidence="1">
    <location>
        <begin position="547"/>
        <end position="562"/>
    </location>
</feature>
<feature type="compositionally biased region" description="Polar residues" evidence="1">
    <location>
        <begin position="113"/>
        <end position="126"/>
    </location>
</feature>
<feature type="compositionally biased region" description="Polar residues" evidence="1">
    <location>
        <begin position="21"/>
        <end position="30"/>
    </location>
</feature>
<dbReference type="GO" id="GO:0072318">
    <property type="term" value="P:clathrin coat disassembly"/>
    <property type="evidence" value="ECO:0007669"/>
    <property type="project" value="TreeGrafter"/>
</dbReference>
<dbReference type="Gene3D" id="1.10.287.110">
    <property type="entry name" value="DnaJ domain"/>
    <property type="match status" value="1"/>
</dbReference>
<sequence length="890" mass="95647">MDDLLGEDWQKPAKPAPTIPPNTTAFANNYSSLRASPALPLSGNASPANLSRPSSTVNGAKAPTNDSFGNLLPLKAQKAGSSLSMQERQKQLMEEKRRQHEQQAQLWDRLDSGKSTPDIRQSSPAAQESEDDILAAFNKNAPVNKATYFSPPPPSEQVSRKGTPSLSQPPVTTGFDDDDDTFGLNELARRNNGRRVAQTIPKGDDEDDVLGDLARPVTQRPQPAPRHSLDEPMLQGDVHSAMPPEDELHGGEEDRALAELIDMGFPADTARIALAESGGNVQHAVGYLLQQAHEESRQQAREDSSRNSSRGPQPRREQAGRDPTPSWMRQGDSLPPRRPEGDQHTNGDRDPAQVAQEYGAKFFKSANALWKAGQKQVAKTVADFQQQDGESTQPRWMRDPSTESGGRLTSQRRPVDPAAKVSPSVDLTDEAAMLDAPRQRPPKPPRPSASAQAVDDQGRRSSPPVESLPQRPAVQARPRPVQTPPIGSDRRPTTKLSRQDVEDQTAQAYISPARRKKTTPIPEPAPEPEVDLFSPAPPKTSSPIPTPASSKPSPARPASRSSPAPPKLSIPQRNIPSISPSALAASATHRKAGGEHFKRGDYGAAHDSYTAALTPLPSNHPIAIIVLSNRSLTALKTGDAKQAITDADRALEIIGPGQGQGETIDLGSGEGTKEMKEFYGKAVMRKAEALEHLEKYADAAVVWRLAIAAGAGGSVSLSGRDRCDKAAGGASKAAAAPKTVPPRTNKPASRPSPSKPQNNTFTRPSASSNSAVAKLRLANAEAERADDEKFALSDAVDARLTAWRGGKTDNLRALLSTLDAVLWAEAGWKKVGMGDLIVPGRVKVVYMKAIAKVHPDKIPQDATTEQRMISGAVFATLNEAWDKFKTDNQL</sequence>
<dbReference type="SUPFAM" id="SSF46565">
    <property type="entry name" value="Chaperone J-domain"/>
    <property type="match status" value="1"/>
</dbReference>
<feature type="compositionally biased region" description="Polar residues" evidence="1">
    <location>
        <begin position="383"/>
        <end position="394"/>
    </location>
</feature>
<dbReference type="GO" id="GO:0031982">
    <property type="term" value="C:vesicle"/>
    <property type="evidence" value="ECO:0007669"/>
    <property type="project" value="TreeGrafter"/>
</dbReference>
<feature type="compositionally biased region" description="Polar residues" evidence="1">
    <location>
        <begin position="402"/>
        <end position="412"/>
    </location>
</feature>
<dbReference type="Proteomes" id="UP000799767">
    <property type="component" value="Unassembled WGS sequence"/>
</dbReference>
<feature type="compositionally biased region" description="Low complexity" evidence="1">
    <location>
        <begin position="469"/>
        <end position="480"/>
    </location>
</feature>
<accession>A0A6A6PUJ4</accession>
<dbReference type="PANTHER" id="PTHR23172">
    <property type="entry name" value="AUXILIN/CYCLIN G-ASSOCIATED KINASE-RELATED"/>
    <property type="match status" value="1"/>
</dbReference>
<feature type="compositionally biased region" description="Basic and acidic residues" evidence="1">
    <location>
        <begin position="335"/>
        <end position="351"/>
    </location>
</feature>
<dbReference type="GeneID" id="54474682"/>
<dbReference type="OrthoDB" id="1717591at2759"/>
<name>A0A6A6PUJ4_9PEZI</name>
<dbReference type="PANTHER" id="PTHR23172:SF19">
    <property type="entry name" value="J DOMAIN-CONTAINING PROTEIN"/>
    <property type="match status" value="1"/>
</dbReference>